<dbReference type="CDD" id="cd14014">
    <property type="entry name" value="STKc_PknB_like"/>
    <property type="match status" value="1"/>
</dbReference>
<dbReference type="GO" id="GO:0000407">
    <property type="term" value="C:phagophore assembly site"/>
    <property type="evidence" value="ECO:0007669"/>
    <property type="project" value="TreeGrafter"/>
</dbReference>
<dbReference type="GO" id="GO:0016020">
    <property type="term" value="C:membrane"/>
    <property type="evidence" value="ECO:0007669"/>
    <property type="project" value="TreeGrafter"/>
</dbReference>
<dbReference type="OrthoDB" id="5973359at2759"/>
<dbReference type="AlphaFoldDB" id="A0A8S1KUF0"/>
<evidence type="ECO:0000256" key="4">
    <source>
        <dbReference type="ARBA" id="ARBA00022840"/>
    </source>
</evidence>
<evidence type="ECO:0000313" key="9">
    <source>
        <dbReference type="EMBL" id="CAD8054594.1"/>
    </source>
</evidence>
<keyword evidence="2 5" id="KW-0547">Nucleotide-binding</keyword>
<dbReference type="PROSITE" id="PS00108">
    <property type="entry name" value="PROTEIN_KINASE_ST"/>
    <property type="match status" value="1"/>
</dbReference>
<accession>A0A8S1KUF0</accession>
<evidence type="ECO:0000256" key="1">
    <source>
        <dbReference type="ARBA" id="ARBA00022679"/>
    </source>
</evidence>
<comment type="caution">
    <text evidence="9">The sequence shown here is derived from an EMBL/GenBank/DDBJ whole genome shotgun (WGS) entry which is preliminary data.</text>
</comment>
<dbReference type="GO" id="GO:0000045">
    <property type="term" value="P:autophagosome assembly"/>
    <property type="evidence" value="ECO:0007669"/>
    <property type="project" value="TreeGrafter"/>
</dbReference>
<dbReference type="PANTHER" id="PTHR24348">
    <property type="entry name" value="SERINE/THREONINE-PROTEIN KINASE UNC-51-RELATED"/>
    <property type="match status" value="1"/>
</dbReference>
<dbReference type="GO" id="GO:0004674">
    <property type="term" value="F:protein serine/threonine kinase activity"/>
    <property type="evidence" value="ECO:0007669"/>
    <property type="project" value="UniProtKB-KW"/>
</dbReference>
<dbReference type="SMART" id="SM00220">
    <property type="entry name" value="S_TKc"/>
    <property type="match status" value="1"/>
</dbReference>
<evidence type="ECO:0000259" key="8">
    <source>
        <dbReference type="PROSITE" id="PS50011"/>
    </source>
</evidence>
<reference evidence="9" key="1">
    <citation type="submission" date="2021-01" db="EMBL/GenBank/DDBJ databases">
        <authorList>
            <consortium name="Genoscope - CEA"/>
            <person name="William W."/>
        </authorList>
    </citation>
    <scope>NUCLEOTIDE SEQUENCE</scope>
</reference>
<feature type="binding site" evidence="5">
    <location>
        <position position="47"/>
    </location>
    <ligand>
        <name>ATP</name>
        <dbReference type="ChEBI" id="CHEBI:30616"/>
    </ligand>
</feature>
<dbReference type="GO" id="GO:0010506">
    <property type="term" value="P:regulation of autophagy"/>
    <property type="evidence" value="ECO:0007669"/>
    <property type="project" value="InterPro"/>
</dbReference>
<dbReference type="GO" id="GO:0005776">
    <property type="term" value="C:autophagosome"/>
    <property type="evidence" value="ECO:0007669"/>
    <property type="project" value="TreeGrafter"/>
</dbReference>
<evidence type="ECO:0000256" key="6">
    <source>
        <dbReference type="RuleBase" id="RU000304"/>
    </source>
</evidence>
<dbReference type="GO" id="GO:0005829">
    <property type="term" value="C:cytosol"/>
    <property type="evidence" value="ECO:0007669"/>
    <property type="project" value="TreeGrafter"/>
</dbReference>
<evidence type="ECO:0000256" key="5">
    <source>
        <dbReference type="PROSITE-ProRule" id="PRU10141"/>
    </source>
</evidence>
<dbReference type="PROSITE" id="PS00107">
    <property type="entry name" value="PROTEIN_KINASE_ATP"/>
    <property type="match status" value="1"/>
</dbReference>
<evidence type="ECO:0000313" key="10">
    <source>
        <dbReference type="Proteomes" id="UP000692954"/>
    </source>
</evidence>
<dbReference type="Pfam" id="PF00069">
    <property type="entry name" value="Pkinase"/>
    <property type="match status" value="1"/>
</dbReference>
<dbReference type="EMBL" id="CAJJDN010000008">
    <property type="protein sequence ID" value="CAD8054594.1"/>
    <property type="molecule type" value="Genomic_DNA"/>
</dbReference>
<evidence type="ECO:0000256" key="7">
    <source>
        <dbReference type="SAM" id="Coils"/>
    </source>
</evidence>
<gene>
    <name evidence="9" type="ORF">PSON_ATCC_30995.1.T0080374</name>
</gene>
<keyword evidence="3" id="KW-0418">Kinase</keyword>
<dbReference type="GO" id="GO:0005524">
    <property type="term" value="F:ATP binding"/>
    <property type="evidence" value="ECO:0007669"/>
    <property type="project" value="UniProtKB-UniRule"/>
</dbReference>
<evidence type="ECO:0000256" key="2">
    <source>
        <dbReference type="ARBA" id="ARBA00022741"/>
    </source>
</evidence>
<dbReference type="InterPro" id="IPR000719">
    <property type="entry name" value="Prot_kinase_dom"/>
</dbReference>
<dbReference type="PANTHER" id="PTHR24348:SF22">
    <property type="entry name" value="NON-SPECIFIC SERINE_THREONINE PROTEIN KINASE"/>
    <property type="match status" value="1"/>
</dbReference>
<keyword evidence="6" id="KW-0723">Serine/threonine-protein kinase</keyword>
<keyword evidence="10" id="KW-1185">Reference proteome</keyword>
<dbReference type="InterPro" id="IPR017441">
    <property type="entry name" value="Protein_kinase_ATP_BS"/>
</dbReference>
<keyword evidence="7" id="KW-0175">Coiled coil</keyword>
<sequence>MQQMEQEEYEVIRKLGQYLFIKKIGQGFTGTVYKAFDIKERKLVAIKEIKKTNKNMDEEKLRKFIQNEKTILYLCKSKEYQNIIQVIDSFVTKDSDYIVLEYCSQNLSQYVDTLKQSQVNNTQYLSEQHAINILIQINQAMISLHENFIYHRDLKPGNILIKQGEIDEIKISDFGFSRVLLEEDLLKTGLGTKNYMAPEIRKGEIYNPKLSDMYSLGVILYEILCNHPHQIDEEFNFNLNPSLSEDMKNLIILMTKQNPQERLKWEDLGNQNALKNLNQYTQELNKYYLKLWENKINVLNCCLSDIEKTKPNHQNLKATLEVFENQLLNKTYNEIDIQLKRIERLDFEVNIKEQKKKKFLKDQEEVQKKIFDLSNSKSIIENRDYNQEKQNFENFIKKKEQEVDELKKKNQDDEFIIQKEILDELKSLEYKVKFCDDFDNDFFNVFAEQKIKNCYQQKFDMLLMQTQYGLGQINNFFRSLQLHTYQSLRNESQILIQQNS</sequence>
<proteinExistence type="inferred from homology"/>
<evidence type="ECO:0000256" key="3">
    <source>
        <dbReference type="ARBA" id="ARBA00022777"/>
    </source>
</evidence>
<comment type="similarity">
    <text evidence="6">Belongs to the protein kinase superfamily.</text>
</comment>
<name>A0A8S1KUF0_9CILI</name>
<keyword evidence="4 5" id="KW-0067">ATP-binding</keyword>
<dbReference type="Proteomes" id="UP000692954">
    <property type="component" value="Unassembled WGS sequence"/>
</dbReference>
<feature type="domain" description="Protein kinase" evidence="8">
    <location>
        <begin position="18"/>
        <end position="274"/>
    </location>
</feature>
<dbReference type="PROSITE" id="PS50011">
    <property type="entry name" value="PROTEIN_KINASE_DOM"/>
    <property type="match status" value="1"/>
</dbReference>
<keyword evidence="1" id="KW-0808">Transferase</keyword>
<protein>
    <recommendedName>
        <fullName evidence="8">Protein kinase domain-containing protein</fullName>
    </recommendedName>
</protein>
<feature type="coiled-coil region" evidence="7">
    <location>
        <begin position="382"/>
        <end position="416"/>
    </location>
</feature>
<dbReference type="InterPro" id="IPR045269">
    <property type="entry name" value="Atg1-like"/>
</dbReference>
<organism evidence="9 10">
    <name type="scientific">Paramecium sonneborni</name>
    <dbReference type="NCBI Taxonomy" id="65129"/>
    <lineage>
        <taxon>Eukaryota</taxon>
        <taxon>Sar</taxon>
        <taxon>Alveolata</taxon>
        <taxon>Ciliophora</taxon>
        <taxon>Intramacronucleata</taxon>
        <taxon>Oligohymenophorea</taxon>
        <taxon>Peniculida</taxon>
        <taxon>Parameciidae</taxon>
        <taxon>Paramecium</taxon>
    </lineage>
</organism>
<dbReference type="InterPro" id="IPR008271">
    <property type="entry name" value="Ser/Thr_kinase_AS"/>
</dbReference>